<dbReference type="PROSITE" id="PS50110">
    <property type="entry name" value="RESPONSE_REGULATORY"/>
    <property type="match status" value="1"/>
</dbReference>
<dbReference type="AlphaFoldDB" id="A0A434AYU9"/>
<dbReference type="PANTHER" id="PTHR43047">
    <property type="entry name" value="TWO-COMPONENT HISTIDINE PROTEIN KINASE"/>
    <property type="match status" value="1"/>
</dbReference>
<evidence type="ECO:0000256" key="3">
    <source>
        <dbReference type="ARBA" id="ARBA00022553"/>
    </source>
</evidence>
<feature type="domain" description="Histidine kinase" evidence="7">
    <location>
        <begin position="200"/>
        <end position="420"/>
    </location>
</feature>
<dbReference type="PRINTS" id="PR00344">
    <property type="entry name" value="BCTRLSENSOR"/>
</dbReference>
<dbReference type="InterPro" id="IPR036097">
    <property type="entry name" value="HisK_dim/P_sf"/>
</dbReference>
<dbReference type="InterPro" id="IPR005467">
    <property type="entry name" value="His_kinase_dom"/>
</dbReference>
<dbReference type="Pfam" id="PF02518">
    <property type="entry name" value="HATPase_c"/>
    <property type="match status" value="1"/>
</dbReference>
<evidence type="ECO:0000313" key="10">
    <source>
        <dbReference type="Proteomes" id="UP000282985"/>
    </source>
</evidence>
<dbReference type="Proteomes" id="UP000282985">
    <property type="component" value="Unassembled WGS sequence"/>
</dbReference>
<feature type="domain" description="Response regulatory" evidence="8">
    <location>
        <begin position="452"/>
        <end position="567"/>
    </location>
</feature>
<evidence type="ECO:0000259" key="8">
    <source>
        <dbReference type="PROSITE" id="PS50110"/>
    </source>
</evidence>
<keyword evidence="10" id="KW-1185">Reference proteome</keyword>
<dbReference type="InterPro" id="IPR001789">
    <property type="entry name" value="Sig_transdc_resp-reg_receiver"/>
</dbReference>
<evidence type="ECO:0000256" key="5">
    <source>
        <dbReference type="ARBA" id="ARBA00022777"/>
    </source>
</evidence>
<keyword evidence="4" id="KW-0808">Transferase</keyword>
<dbReference type="InterPro" id="IPR004358">
    <property type="entry name" value="Sig_transdc_His_kin-like_C"/>
</dbReference>
<evidence type="ECO:0000313" key="9">
    <source>
        <dbReference type="EMBL" id="RUT79799.1"/>
    </source>
</evidence>
<dbReference type="SUPFAM" id="SSF47384">
    <property type="entry name" value="Homodimeric domain of signal transducing histidine kinase"/>
    <property type="match status" value="1"/>
</dbReference>
<dbReference type="RefSeq" id="WP_127341938.1">
    <property type="nucleotide sequence ID" value="NZ_RJJX01000001.1"/>
</dbReference>
<dbReference type="SMART" id="SM00387">
    <property type="entry name" value="HATPase_c"/>
    <property type="match status" value="1"/>
</dbReference>
<protein>
    <recommendedName>
        <fullName evidence="2">histidine kinase</fullName>
        <ecNumber evidence="2">2.7.13.3</ecNumber>
    </recommendedName>
</protein>
<accession>A0A434AYU9</accession>
<dbReference type="CDD" id="cd17546">
    <property type="entry name" value="REC_hyHK_CKI1_RcsC-like"/>
    <property type="match status" value="1"/>
</dbReference>
<reference evidence="9 10" key="1">
    <citation type="submission" date="2018-11" db="EMBL/GenBank/DDBJ databases">
        <title>Parancylomarina longa gen. nov., sp. nov., isolated from sediments of southern Okinawa.</title>
        <authorList>
            <person name="Fu T."/>
        </authorList>
    </citation>
    <scope>NUCLEOTIDE SEQUENCE [LARGE SCALE GENOMIC DNA]</scope>
    <source>
        <strain evidence="9 10">T3-2 S1-C</strain>
    </source>
</reference>
<dbReference type="InterPro" id="IPR036890">
    <property type="entry name" value="HATPase_C_sf"/>
</dbReference>
<comment type="catalytic activity">
    <reaction evidence="1">
        <text>ATP + protein L-histidine = ADP + protein N-phospho-L-histidine.</text>
        <dbReference type="EC" id="2.7.13.3"/>
    </reaction>
</comment>
<evidence type="ECO:0000259" key="7">
    <source>
        <dbReference type="PROSITE" id="PS50109"/>
    </source>
</evidence>
<comment type="caution">
    <text evidence="9">The sequence shown here is derived from an EMBL/GenBank/DDBJ whole genome shotgun (WGS) entry which is preliminary data.</text>
</comment>
<organism evidence="9 10">
    <name type="scientific">Ancylomarina longa</name>
    <dbReference type="NCBI Taxonomy" id="2487017"/>
    <lineage>
        <taxon>Bacteria</taxon>
        <taxon>Pseudomonadati</taxon>
        <taxon>Bacteroidota</taxon>
        <taxon>Bacteroidia</taxon>
        <taxon>Marinilabiliales</taxon>
        <taxon>Marinifilaceae</taxon>
        <taxon>Ancylomarina</taxon>
    </lineage>
</organism>
<dbReference type="Gene3D" id="3.30.565.10">
    <property type="entry name" value="Histidine kinase-like ATPase, C-terminal domain"/>
    <property type="match status" value="1"/>
</dbReference>
<dbReference type="EC" id="2.7.13.3" evidence="2"/>
<dbReference type="SMART" id="SM00448">
    <property type="entry name" value="REC"/>
    <property type="match status" value="1"/>
</dbReference>
<dbReference type="PROSITE" id="PS50109">
    <property type="entry name" value="HIS_KIN"/>
    <property type="match status" value="1"/>
</dbReference>
<gene>
    <name evidence="9" type="ORF">DLK05_00120</name>
</gene>
<dbReference type="Pfam" id="PF00512">
    <property type="entry name" value="HisKA"/>
    <property type="match status" value="1"/>
</dbReference>
<dbReference type="Pfam" id="PF00072">
    <property type="entry name" value="Response_reg"/>
    <property type="match status" value="1"/>
</dbReference>
<feature type="modified residue" description="4-aspartylphosphate" evidence="6">
    <location>
        <position position="502"/>
    </location>
</feature>
<keyword evidence="3 6" id="KW-0597">Phosphoprotein</keyword>
<evidence type="ECO:0000256" key="6">
    <source>
        <dbReference type="PROSITE-ProRule" id="PRU00169"/>
    </source>
</evidence>
<evidence type="ECO:0000256" key="1">
    <source>
        <dbReference type="ARBA" id="ARBA00000085"/>
    </source>
</evidence>
<dbReference type="InterPro" id="IPR003661">
    <property type="entry name" value="HisK_dim/P_dom"/>
</dbReference>
<dbReference type="SUPFAM" id="SSF55874">
    <property type="entry name" value="ATPase domain of HSP90 chaperone/DNA topoisomerase II/histidine kinase"/>
    <property type="match status" value="1"/>
</dbReference>
<dbReference type="EMBL" id="RJJX01000001">
    <property type="protein sequence ID" value="RUT79799.1"/>
    <property type="molecule type" value="Genomic_DNA"/>
</dbReference>
<keyword evidence="5" id="KW-0418">Kinase</keyword>
<dbReference type="CDD" id="cd00082">
    <property type="entry name" value="HisKA"/>
    <property type="match status" value="1"/>
</dbReference>
<dbReference type="InterPro" id="IPR011006">
    <property type="entry name" value="CheY-like_superfamily"/>
</dbReference>
<proteinExistence type="predicted"/>
<sequence>MDINNTIKDISILYKLSLSIGQSLDLDENCNNFLRTLMSQKKIDFSGMWIQNSCLPYCDITTGYKLVYSYPQKNVNDKYIPESLFLENCFNDSSSFSKKLTSDVSKIINFSKEDGAITFYQLADIGFLVLYSSKDAIWTQKEQTQLISVIKKFAISVKACLFNQKSIEDLIIISTTKNELEKAKKEAKQSDKLKSAFLSNISHEIRTPINAIVGFSNLLNDKDINEKKHEEFINLIGKNSRKLLKQVNNLIDVSKIDSNQMPINKECFYVNSAIHDLDLKYRKFQDLNDNITLKAIIPDGCEQLNISTDRSKLLQIFENLLDNAYKFTKSGCVEFGYYLENSQTPVFYIKDTGVGIPSSMKDEVFNIFRQGQNSSTRNFEGTGIGLALCKRFIDLLDGEIWFHSKEGTGSNFYFRLSGSGQTRLKFLENSKPTEVENESYLKAVSLNYTSRKILIAEDVKSNFNYLNAIIEMTDADVIWAKNGSEAISICQKEEQIDLILMDIRMPEIGGLEAIKRIKQINKNTPVIVQTAFSFNNEKEECLLAGANEFITKPIDPQTLIKILKKYLD</sequence>
<dbReference type="Gene3D" id="1.10.287.130">
    <property type="match status" value="1"/>
</dbReference>
<dbReference type="SMART" id="SM00388">
    <property type="entry name" value="HisKA"/>
    <property type="match status" value="1"/>
</dbReference>
<dbReference type="OrthoDB" id="9796457at2"/>
<name>A0A434AYU9_9BACT</name>
<dbReference type="InterPro" id="IPR003594">
    <property type="entry name" value="HATPase_dom"/>
</dbReference>
<evidence type="ECO:0000256" key="4">
    <source>
        <dbReference type="ARBA" id="ARBA00022679"/>
    </source>
</evidence>
<dbReference type="GO" id="GO:0000155">
    <property type="term" value="F:phosphorelay sensor kinase activity"/>
    <property type="evidence" value="ECO:0007669"/>
    <property type="project" value="InterPro"/>
</dbReference>
<dbReference type="SUPFAM" id="SSF52172">
    <property type="entry name" value="CheY-like"/>
    <property type="match status" value="1"/>
</dbReference>
<dbReference type="Gene3D" id="3.40.50.2300">
    <property type="match status" value="1"/>
</dbReference>
<evidence type="ECO:0000256" key="2">
    <source>
        <dbReference type="ARBA" id="ARBA00012438"/>
    </source>
</evidence>